<comment type="caution">
    <text evidence="1">The sequence shown here is derived from an EMBL/GenBank/DDBJ whole genome shotgun (WGS) entry which is preliminary data.</text>
</comment>
<organism evidence="1 2">
    <name type="scientific">Colocasia esculenta</name>
    <name type="common">Wild taro</name>
    <name type="synonym">Arum esculentum</name>
    <dbReference type="NCBI Taxonomy" id="4460"/>
    <lineage>
        <taxon>Eukaryota</taxon>
        <taxon>Viridiplantae</taxon>
        <taxon>Streptophyta</taxon>
        <taxon>Embryophyta</taxon>
        <taxon>Tracheophyta</taxon>
        <taxon>Spermatophyta</taxon>
        <taxon>Magnoliopsida</taxon>
        <taxon>Liliopsida</taxon>
        <taxon>Araceae</taxon>
        <taxon>Aroideae</taxon>
        <taxon>Colocasieae</taxon>
        <taxon>Colocasia</taxon>
    </lineage>
</organism>
<protein>
    <submittedName>
        <fullName evidence="1">Uncharacterized protein</fullName>
    </submittedName>
</protein>
<proteinExistence type="predicted"/>
<evidence type="ECO:0000313" key="2">
    <source>
        <dbReference type="Proteomes" id="UP000652761"/>
    </source>
</evidence>
<reference evidence="1" key="1">
    <citation type="submission" date="2017-07" db="EMBL/GenBank/DDBJ databases">
        <title>Taro Niue Genome Assembly and Annotation.</title>
        <authorList>
            <person name="Atibalentja N."/>
            <person name="Keating K."/>
            <person name="Fields C.J."/>
        </authorList>
    </citation>
    <scope>NUCLEOTIDE SEQUENCE</scope>
    <source>
        <strain evidence="1">Niue_2</strain>
        <tissue evidence="1">Leaf</tissue>
    </source>
</reference>
<dbReference type="EMBL" id="NMUH01000498">
    <property type="protein sequence ID" value="MQL80274.1"/>
    <property type="molecule type" value="Genomic_DNA"/>
</dbReference>
<sequence>MKRGCLPCPQRSSGLPKSPRHLPLVTWFCAWNTWRQIFQGWCRCGQCWLACLSKLLRLQYLLCLFWRL</sequence>
<evidence type="ECO:0000313" key="1">
    <source>
        <dbReference type="EMBL" id="MQL80274.1"/>
    </source>
</evidence>
<keyword evidence="2" id="KW-1185">Reference proteome</keyword>
<gene>
    <name evidence="1" type="ORF">Taro_012723</name>
</gene>
<name>A0A843UEC1_COLES</name>
<dbReference type="Proteomes" id="UP000652761">
    <property type="component" value="Unassembled WGS sequence"/>
</dbReference>
<dbReference type="AlphaFoldDB" id="A0A843UEC1"/>
<accession>A0A843UEC1</accession>